<dbReference type="Pfam" id="PF01266">
    <property type="entry name" value="DAO"/>
    <property type="match status" value="1"/>
</dbReference>
<protein>
    <submittedName>
        <fullName evidence="3">FAD-binding oxidoreductase</fullName>
    </submittedName>
</protein>
<reference evidence="3 4" key="1">
    <citation type="submission" date="2018-12" db="EMBL/GenBank/DDBJ databases">
        <title>Mesorhizobium carbonis sp. nov., isolated from coal mine water.</title>
        <authorList>
            <person name="Xin W."/>
            <person name="Xu Z."/>
            <person name="Xiang F."/>
            <person name="Zhang J."/>
            <person name="Xi L."/>
            <person name="Liu J."/>
        </authorList>
    </citation>
    <scope>NUCLEOTIDE SEQUENCE [LARGE SCALE GENOMIC DNA]</scope>
    <source>
        <strain evidence="3 4">B2.3</strain>
    </source>
</reference>
<dbReference type="Gene3D" id="3.30.9.10">
    <property type="entry name" value="D-Amino Acid Oxidase, subunit A, domain 2"/>
    <property type="match status" value="1"/>
</dbReference>
<dbReference type="AlphaFoldDB" id="A0A3S0AVN2"/>
<evidence type="ECO:0000313" key="3">
    <source>
        <dbReference type="EMBL" id="RST88219.1"/>
    </source>
</evidence>
<sequence>MDENGPDGRPQGTLIVGAGIIGICAAIRLAQRGASVTVVDRTGVCEETSSGNAAAFAFSDVLPLAQKGMIRNLPKWLADPLGPLSIPPSYMPRLAPWLFRFWRAGRAAVYEPALAAQAGLMTLSESEWMALMDASGTRAMLRENGSLELYESDAEFNASLPGWAARERFGIDFRHVEGAELAALQPGLSAQFVKGTFVPGWKTVADPKLLGKALWAHAERLGVRFRQDSVTGVEAGPNGARATMADGTAVAASRLVIATGAWSHRLARQLGDHIPLETERGYNTTLPPGAFDVRRQLIFSGHGFVVTPLETGLRIGGAVELAGLDAPPNYARSKAMLEKAKRFLPGLQADGGREWMGYRPSLPDSLPVIGRASRSASVFYAFGHGHLGLTQAAATARLIADLVSGKPSAIDLSPFSPTRF</sequence>
<dbReference type="PANTHER" id="PTHR13847:SF289">
    <property type="entry name" value="GLYCINE OXIDASE"/>
    <property type="match status" value="1"/>
</dbReference>
<dbReference type="Gene3D" id="3.50.50.60">
    <property type="entry name" value="FAD/NAD(P)-binding domain"/>
    <property type="match status" value="2"/>
</dbReference>
<feature type="domain" description="FAD dependent oxidoreductase" evidence="2">
    <location>
        <begin position="14"/>
        <end position="402"/>
    </location>
</feature>
<dbReference type="GO" id="GO:0005737">
    <property type="term" value="C:cytoplasm"/>
    <property type="evidence" value="ECO:0007669"/>
    <property type="project" value="TreeGrafter"/>
</dbReference>
<dbReference type="Proteomes" id="UP000278398">
    <property type="component" value="Unassembled WGS sequence"/>
</dbReference>
<organism evidence="3 4">
    <name type="scientific">Aquibium carbonis</name>
    <dbReference type="NCBI Taxonomy" id="2495581"/>
    <lineage>
        <taxon>Bacteria</taxon>
        <taxon>Pseudomonadati</taxon>
        <taxon>Pseudomonadota</taxon>
        <taxon>Alphaproteobacteria</taxon>
        <taxon>Hyphomicrobiales</taxon>
        <taxon>Phyllobacteriaceae</taxon>
        <taxon>Aquibium</taxon>
    </lineage>
</organism>
<dbReference type="SUPFAM" id="SSF54373">
    <property type="entry name" value="FAD-linked reductases, C-terminal domain"/>
    <property type="match status" value="1"/>
</dbReference>
<accession>A0A3S0AVN2</accession>
<proteinExistence type="predicted"/>
<gene>
    <name evidence="3" type="ORF">EJC49_00515</name>
</gene>
<dbReference type="InterPro" id="IPR036188">
    <property type="entry name" value="FAD/NAD-bd_sf"/>
</dbReference>
<dbReference type="EMBL" id="RWKW01000002">
    <property type="protein sequence ID" value="RST88219.1"/>
    <property type="molecule type" value="Genomic_DNA"/>
</dbReference>
<evidence type="ECO:0000259" key="2">
    <source>
        <dbReference type="Pfam" id="PF01266"/>
    </source>
</evidence>
<dbReference type="RefSeq" id="WP_126697494.1">
    <property type="nucleotide sequence ID" value="NZ_RWKW01000002.1"/>
</dbReference>
<evidence type="ECO:0000313" key="4">
    <source>
        <dbReference type="Proteomes" id="UP000278398"/>
    </source>
</evidence>
<dbReference type="GO" id="GO:0016491">
    <property type="term" value="F:oxidoreductase activity"/>
    <property type="evidence" value="ECO:0007669"/>
    <property type="project" value="UniProtKB-KW"/>
</dbReference>
<comment type="caution">
    <text evidence="3">The sequence shown here is derived from an EMBL/GenBank/DDBJ whole genome shotgun (WGS) entry which is preliminary data.</text>
</comment>
<evidence type="ECO:0000256" key="1">
    <source>
        <dbReference type="ARBA" id="ARBA00023002"/>
    </source>
</evidence>
<dbReference type="PANTHER" id="PTHR13847">
    <property type="entry name" value="SARCOSINE DEHYDROGENASE-RELATED"/>
    <property type="match status" value="1"/>
</dbReference>
<keyword evidence="4" id="KW-1185">Reference proteome</keyword>
<dbReference type="SUPFAM" id="SSF51905">
    <property type="entry name" value="FAD/NAD(P)-binding domain"/>
    <property type="match status" value="1"/>
</dbReference>
<dbReference type="OrthoDB" id="9805337at2"/>
<keyword evidence="1" id="KW-0560">Oxidoreductase</keyword>
<name>A0A3S0AVN2_9HYPH</name>
<dbReference type="InterPro" id="IPR006076">
    <property type="entry name" value="FAD-dep_OxRdtase"/>
</dbReference>